<keyword evidence="4" id="KW-1185">Reference proteome</keyword>
<reference evidence="4" key="1">
    <citation type="submission" date="2022-12" db="EMBL/GenBank/DDBJ databases">
        <authorList>
            <person name="Mo P."/>
        </authorList>
    </citation>
    <scope>NUCLEOTIDE SEQUENCE [LARGE SCALE GENOMIC DNA]</scope>
    <source>
        <strain evidence="4">HUAS 3-15</strain>
    </source>
</reference>
<dbReference type="EMBL" id="CP115450">
    <property type="protein sequence ID" value="WBP86504.1"/>
    <property type="molecule type" value="Genomic_DNA"/>
</dbReference>
<dbReference type="InterPro" id="IPR036689">
    <property type="entry name" value="ESAT-6-like_sf"/>
</dbReference>
<dbReference type="RefSeq" id="WP_270143218.1">
    <property type="nucleotide sequence ID" value="NZ_CP115450.1"/>
</dbReference>
<sequence length="441" mass="44221">MTDPKSKPEPDWSGLGFNPAPGDPTAVAGLSSSLRRVSQHLTGVHTTLSQISDNQGQWTGDAAKAFAAQFGKLPGYLQDAADSITAAYQALDSWYKSLNEHQPKAVELAHAALAAKQKMDQAEQAHATAAAAPDLQLAGKSFPDDVSLAAAEKRYTAAKTHLDAAAELVNSATTTLTGLRNQAHELAAGHKSDAHTTATAIRKAADSKAPPEPGWLSKVGNWLKNHGADLLTVASGVCGVAAIFFPAFALPAILLSLAAAGAHARQYGISGLLPTSMANLGNDLTLAGDLLGAIPGGAVLKGGFTAFRTARAAGTGVRASVGVGATEVRAAARAIDPASPIFTTAIEKPTVKLGLSKATAMNISDGVQAAGTAALTAPTAYSLTQDNAGPGLTAAVNYTTGGGNVINGAGGAIGGTGKTRILSGLLGAGSAVATGVWGASQ</sequence>
<evidence type="ECO:0000259" key="2">
    <source>
        <dbReference type="Pfam" id="PF21725"/>
    </source>
</evidence>
<dbReference type="Proteomes" id="UP001212821">
    <property type="component" value="Chromosome"/>
</dbReference>
<evidence type="ECO:0000256" key="1">
    <source>
        <dbReference type="SAM" id="MobiDB-lite"/>
    </source>
</evidence>
<evidence type="ECO:0000313" key="3">
    <source>
        <dbReference type="EMBL" id="WBP86504.1"/>
    </source>
</evidence>
<feature type="compositionally biased region" description="Basic and acidic residues" evidence="1">
    <location>
        <begin position="1"/>
        <end position="10"/>
    </location>
</feature>
<feature type="region of interest" description="Disordered" evidence="1">
    <location>
        <begin position="1"/>
        <end position="24"/>
    </location>
</feature>
<dbReference type="Gene3D" id="1.10.287.1060">
    <property type="entry name" value="ESAT-6-like"/>
    <property type="match status" value="1"/>
</dbReference>
<gene>
    <name evidence="3" type="ORF">O1G21_12075</name>
</gene>
<dbReference type="InterPro" id="IPR049082">
    <property type="entry name" value="T7SS_signal"/>
</dbReference>
<organism evidence="3 4">
    <name type="scientific">Kitasatospora cathayae</name>
    <dbReference type="NCBI Taxonomy" id="3004092"/>
    <lineage>
        <taxon>Bacteria</taxon>
        <taxon>Bacillati</taxon>
        <taxon>Actinomycetota</taxon>
        <taxon>Actinomycetes</taxon>
        <taxon>Kitasatosporales</taxon>
        <taxon>Streptomycetaceae</taxon>
        <taxon>Kitasatospora</taxon>
    </lineage>
</organism>
<protein>
    <recommendedName>
        <fullName evidence="2">Putative T7SS secretion signal domain-containing protein</fullName>
    </recommendedName>
</protein>
<accession>A0ABY7Q1P0</accession>
<feature type="domain" description="Putative T7SS secretion signal" evidence="2">
    <location>
        <begin position="22"/>
        <end position="213"/>
    </location>
</feature>
<proteinExistence type="predicted"/>
<name>A0ABY7Q1P0_9ACTN</name>
<dbReference type="SUPFAM" id="SSF140453">
    <property type="entry name" value="EsxAB dimer-like"/>
    <property type="match status" value="1"/>
</dbReference>
<evidence type="ECO:0000313" key="4">
    <source>
        <dbReference type="Proteomes" id="UP001212821"/>
    </source>
</evidence>
<dbReference type="Pfam" id="PF21725">
    <property type="entry name" value="T7SS_signal"/>
    <property type="match status" value="1"/>
</dbReference>